<proteinExistence type="predicted"/>
<dbReference type="PANTHER" id="PTHR24348">
    <property type="entry name" value="SERINE/THREONINE-PROTEIN KINASE UNC-51-RELATED"/>
    <property type="match status" value="1"/>
</dbReference>
<dbReference type="GO" id="GO:0005829">
    <property type="term" value="C:cytosol"/>
    <property type="evidence" value="ECO:0007669"/>
    <property type="project" value="TreeGrafter"/>
</dbReference>
<dbReference type="InterPro" id="IPR017441">
    <property type="entry name" value="Protein_kinase_ATP_BS"/>
</dbReference>
<dbReference type="InterPro" id="IPR045269">
    <property type="entry name" value="Atg1-like"/>
</dbReference>
<keyword evidence="4" id="KW-0067">ATP-binding</keyword>
<dbReference type="PROSITE" id="PS00108">
    <property type="entry name" value="PROTEIN_KINASE_ST"/>
    <property type="match status" value="1"/>
</dbReference>
<dbReference type="GO" id="GO:0016020">
    <property type="term" value="C:membrane"/>
    <property type="evidence" value="ECO:0007669"/>
    <property type="project" value="TreeGrafter"/>
</dbReference>
<dbReference type="InterPro" id="IPR008271">
    <property type="entry name" value="Ser/Thr_kinase_AS"/>
</dbReference>
<feature type="domain" description="Protein kinase" evidence="5">
    <location>
        <begin position="14"/>
        <end position="266"/>
    </location>
</feature>
<sequence>MSNRDATFQVKNYIIFKKRIGKGAFSNIYKGYNIKTKKVVAIKEIRLETNSKYKDSIKRETKIMKNLRHPNIVKLYDTIIDDSTDNIYLVLDYFKRGDFSKFLNKRPLKEKFARKYLQQLSSGLKYLLENKIIHRDLKPQNILVNNLGDIKITDFGFARYFDNDMVIQTLCGSPLYMAPEIMNKKKYDYKSDLWSVGVIFYEMLFGKTPFVAKNIFDLIKQINSSEVKIPKDISITPECEDLLFKLLKKNPDERISWQDFFNHPWLKSEFKEREDMLMEISKMNSFSEMNDIIQNNSNSFFLSQESFIKKDTTLVTSNTNSVLHNVKNDLDLDLSLKFNFHLEDSGSKSSLDSFLSENDIFYDSYEDRNQMDTDMDLNESIDNSFIKINMNMDDNYFNRSFQIKKDLQKNKNLKEFEYISSSLSTYSSSKLESSSLLEYLNNSIYFFKQSYKYISNFNSL</sequence>
<reference evidence="6" key="1">
    <citation type="journal article" date="2020" name="Nature">
        <title>Giant virus diversity and host interactions through global metagenomics.</title>
        <authorList>
            <person name="Schulz F."/>
            <person name="Roux S."/>
            <person name="Paez-Espino D."/>
            <person name="Jungbluth S."/>
            <person name="Walsh D.A."/>
            <person name="Denef V.J."/>
            <person name="McMahon K.D."/>
            <person name="Konstantinidis K.T."/>
            <person name="Eloe-Fadrosh E.A."/>
            <person name="Kyrpides N.C."/>
            <person name="Woyke T."/>
        </authorList>
    </citation>
    <scope>NUCLEOTIDE SEQUENCE</scope>
    <source>
        <strain evidence="6">GVMAG-M-3300025860-25</strain>
    </source>
</reference>
<evidence type="ECO:0000259" key="5">
    <source>
        <dbReference type="PROSITE" id="PS50011"/>
    </source>
</evidence>
<dbReference type="GO" id="GO:0005776">
    <property type="term" value="C:autophagosome"/>
    <property type="evidence" value="ECO:0007669"/>
    <property type="project" value="TreeGrafter"/>
</dbReference>
<accession>A0A6C0J906</accession>
<dbReference type="FunFam" id="1.10.510.10:FF:000571">
    <property type="entry name" value="Maternal embryonic leucine zipper kinase"/>
    <property type="match status" value="1"/>
</dbReference>
<dbReference type="Pfam" id="PF00069">
    <property type="entry name" value="Pkinase"/>
    <property type="match status" value="1"/>
</dbReference>
<dbReference type="GO" id="GO:0000045">
    <property type="term" value="P:autophagosome assembly"/>
    <property type="evidence" value="ECO:0007669"/>
    <property type="project" value="TreeGrafter"/>
</dbReference>
<evidence type="ECO:0000256" key="1">
    <source>
        <dbReference type="ARBA" id="ARBA00022679"/>
    </source>
</evidence>
<organism evidence="6">
    <name type="scientific">viral metagenome</name>
    <dbReference type="NCBI Taxonomy" id="1070528"/>
    <lineage>
        <taxon>unclassified sequences</taxon>
        <taxon>metagenomes</taxon>
        <taxon>organismal metagenomes</taxon>
    </lineage>
</organism>
<keyword evidence="2" id="KW-0547">Nucleotide-binding</keyword>
<dbReference type="PANTHER" id="PTHR24348:SF22">
    <property type="entry name" value="NON-SPECIFIC SERINE_THREONINE PROTEIN KINASE"/>
    <property type="match status" value="1"/>
</dbReference>
<name>A0A6C0J906_9ZZZZ</name>
<evidence type="ECO:0000256" key="4">
    <source>
        <dbReference type="ARBA" id="ARBA00022840"/>
    </source>
</evidence>
<evidence type="ECO:0000313" key="6">
    <source>
        <dbReference type="EMBL" id="QHU01226.1"/>
    </source>
</evidence>
<dbReference type="GO" id="GO:0005524">
    <property type="term" value="F:ATP binding"/>
    <property type="evidence" value="ECO:0007669"/>
    <property type="project" value="UniProtKB-KW"/>
</dbReference>
<dbReference type="SMART" id="SM00220">
    <property type="entry name" value="S_TKc"/>
    <property type="match status" value="1"/>
</dbReference>
<dbReference type="SUPFAM" id="SSF56112">
    <property type="entry name" value="Protein kinase-like (PK-like)"/>
    <property type="match status" value="1"/>
</dbReference>
<dbReference type="GO" id="GO:0010506">
    <property type="term" value="P:regulation of autophagy"/>
    <property type="evidence" value="ECO:0007669"/>
    <property type="project" value="InterPro"/>
</dbReference>
<keyword evidence="1" id="KW-0808">Transferase</keyword>
<dbReference type="AlphaFoldDB" id="A0A6C0J906"/>
<dbReference type="FunFam" id="3.30.200.20:FF:000042">
    <property type="entry name" value="Aurora kinase A"/>
    <property type="match status" value="1"/>
</dbReference>
<dbReference type="GO" id="GO:0000407">
    <property type="term" value="C:phagophore assembly site"/>
    <property type="evidence" value="ECO:0007669"/>
    <property type="project" value="TreeGrafter"/>
</dbReference>
<evidence type="ECO:0000256" key="2">
    <source>
        <dbReference type="ARBA" id="ARBA00022741"/>
    </source>
</evidence>
<dbReference type="PROSITE" id="PS00107">
    <property type="entry name" value="PROTEIN_KINASE_ATP"/>
    <property type="match status" value="1"/>
</dbReference>
<dbReference type="EMBL" id="MN740336">
    <property type="protein sequence ID" value="QHU01226.1"/>
    <property type="molecule type" value="Genomic_DNA"/>
</dbReference>
<protein>
    <recommendedName>
        <fullName evidence="5">Protein kinase domain-containing protein</fullName>
    </recommendedName>
</protein>
<dbReference type="InterPro" id="IPR011009">
    <property type="entry name" value="Kinase-like_dom_sf"/>
</dbReference>
<dbReference type="PROSITE" id="PS50011">
    <property type="entry name" value="PROTEIN_KINASE_DOM"/>
    <property type="match status" value="1"/>
</dbReference>
<dbReference type="Gene3D" id="1.10.510.10">
    <property type="entry name" value="Transferase(Phosphotransferase) domain 1"/>
    <property type="match status" value="1"/>
</dbReference>
<keyword evidence="3" id="KW-0418">Kinase</keyword>
<dbReference type="GO" id="GO:0004674">
    <property type="term" value="F:protein serine/threonine kinase activity"/>
    <property type="evidence" value="ECO:0007669"/>
    <property type="project" value="InterPro"/>
</dbReference>
<dbReference type="InterPro" id="IPR000719">
    <property type="entry name" value="Prot_kinase_dom"/>
</dbReference>
<evidence type="ECO:0000256" key="3">
    <source>
        <dbReference type="ARBA" id="ARBA00022777"/>
    </source>
</evidence>